<gene>
    <name evidence="6" type="ORF">GWI33_019404</name>
</gene>
<evidence type="ECO:0008006" key="8">
    <source>
        <dbReference type="Google" id="ProtNLM"/>
    </source>
</evidence>
<reference evidence="6" key="1">
    <citation type="submission" date="2020-08" db="EMBL/GenBank/DDBJ databases">
        <title>Genome sequencing and assembly of the red palm weevil Rhynchophorus ferrugineus.</title>
        <authorList>
            <person name="Dias G.B."/>
            <person name="Bergman C.M."/>
            <person name="Manee M."/>
        </authorList>
    </citation>
    <scope>NUCLEOTIDE SEQUENCE</scope>
    <source>
        <strain evidence="6">AA-2017</strain>
        <tissue evidence="6">Whole larva</tissue>
    </source>
</reference>
<feature type="coiled-coil region" evidence="4">
    <location>
        <begin position="202"/>
        <end position="254"/>
    </location>
</feature>
<evidence type="ECO:0000256" key="2">
    <source>
        <dbReference type="ARBA" id="ARBA00022490"/>
    </source>
</evidence>
<dbReference type="InterPro" id="IPR043596">
    <property type="entry name" value="CFAP53/TCHP"/>
</dbReference>
<dbReference type="AlphaFoldDB" id="A0A834I5H4"/>
<evidence type="ECO:0000256" key="4">
    <source>
        <dbReference type="SAM" id="Coils"/>
    </source>
</evidence>
<evidence type="ECO:0000256" key="5">
    <source>
        <dbReference type="SAM" id="MobiDB-lite"/>
    </source>
</evidence>
<name>A0A834I5H4_RHYFE</name>
<dbReference type="PANTHER" id="PTHR31183">
    <property type="entry name" value="TRICHOPLEIN KERATIN FILAMENT-BINDING PROTEIN FAMILY MEMBER"/>
    <property type="match status" value="1"/>
</dbReference>
<evidence type="ECO:0000256" key="3">
    <source>
        <dbReference type="ARBA" id="ARBA00023212"/>
    </source>
</evidence>
<dbReference type="GO" id="GO:0045095">
    <property type="term" value="C:keratin filament"/>
    <property type="evidence" value="ECO:0007669"/>
    <property type="project" value="TreeGrafter"/>
</dbReference>
<dbReference type="PANTHER" id="PTHR31183:SF2">
    <property type="entry name" value="TRICHOPLEIN KERATIN FILAMENT-BINDING PROTEIN"/>
    <property type="match status" value="1"/>
</dbReference>
<keyword evidence="7" id="KW-1185">Reference proteome</keyword>
<accession>A0A834I5H4</accession>
<protein>
    <recommendedName>
        <fullName evidence="8">Trichoplein keratin filament-binding protein</fullName>
    </recommendedName>
</protein>
<organism evidence="6 7">
    <name type="scientific">Rhynchophorus ferrugineus</name>
    <name type="common">Red palm weevil</name>
    <name type="synonym">Curculio ferrugineus</name>
    <dbReference type="NCBI Taxonomy" id="354439"/>
    <lineage>
        <taxon>Eukaryota</taxon>
        <taxon>Metazoa</taxon>
        <taxon>Ecdysozoa</taxon>
        <taxon>Arthropoda</taxon>
        <taxon>Hexapoda</taxon>
        <taxon>Insecta</taxon>
        <taxon>Pterygota</taxon>
        <taxon>Neoptera</taxon>
        <taxon>Endopterygota</taxon>
        <taxon>Coleoptera</taxon>
        <taxon>Polyphaga</taxon>
        <taxon>Cucujiformia</taxon>
        <taxon>Curculionidae</taxon>
        <taxon>Dryophthorinae</taxon>
        <taxon>Rhynchophorus</taxon>
    </lineage>
</organism>
<feature type="coiled-coil region" evidence="4">
    <location>
        <begin position="399"/>
        <end position="497"/>
    </location>
</feature>
<proteinExistence type="predicted"/>
<comment type="caution">
    <text evidence="6">The sequence shown here is derived from an EMBL/GenBank/DDBJ whole genome shotgun (WGS) entry which is preliminary data.</text>
</comment>
<evidence type="ECO:0000313" key="7">
    <source>
        <dbReference type="Proteomes" id="UP000625711"/>
    </source>
</evidence>
<evidence type="ECO:0000256" key="1">
    <source>
        <dbReference type="ARBA" id="ARBA00004245"/>
    </source>
</evidence>
<feature type="coiled-coil region" evidence="4">
    <location>
        <begin position="293"/>
        <end position="323"/>
    </location>
</feature>
<dbReference type="OrthoDB" id="6431598at2759"/>
<feature type="coiled-coil region" evidence="4">
    <location>
        <begin position="76"/>
        <end position="150"/>
    </location>
</feature>
<feature type="region of interest" description="Disordered" evidence="5">
    <location>
        <begin position="1"/>
        <end position="22"/>
    </location>
</feature>
<evidence type="ECO:0000313" key="6">
    <source>
        <dbReference type="EMBL" id="KAF7267402.1"/>
    </source>
</evidence>
<keyword evidence="3" id="KW-0206">Cytoskeleton</keyword>
<sequence length="511" mass="62844">MMVMGDGPPKERGRHRTKVENDIISRRERDFRHQQMWSGAVDYYKRWDKINTKFDEWTSPRYYEDNNKMLGDIRAKRDKEELMEKRRSRLKKLLDEEEKSWEIELMVKKNADSTNKPQGNKNRDDELEVLKEVNNELKSKEDEKRRREAELKLYHQWRKNNPIVRQYESRYKIKDLKLSWLDQQIEKKMQKEKEENDCKMFIKQQEDRMKREQEQEVLHQKEIDEKKVKLKENLDKQIEELKNRQQISEKLKNQEDTDLRNKLELENLEKITEEEETRRLAKECALYNIKQHKLKLKQKAIDIQENLEREEELLLKMKSLELQNLIQDESKKNEIKEGLRQFLDIIKDQKDLEKRRQKHLEFIFESEAKSIYNKQLEIWNKEEMCRKTLLQEVLDTVKNQIADNLKINKERQKENLKEREKITKMLEEYDQEVEHLKAEEEKSKQMRKKLLEEDIQLKKARKKKEEHSKLKEIDAELERVRKEEERLQKEILEMQRKRGPFKPLPRSRLFF</sequence>
<dbReference type="Proteomes" id="UP000625711">
    <property type="component" value="Unassembled WGS sequence"/>
</dbReference>
<keyword evidence="4" id="KW-0175">Coiled coil</keyword>
<comment type="subcellular location">
    <subcellularLocation>
        <location evidence="1">Cytoplasm</location>
        <location evidence="1">Cytoskeleton</location>
    </subcellularLocation>
</comment>
<dbReference type="GO" id="GO:0006915">
    <property type="term" value="P:apoptotic process"/>
    <property type="evidence" value="ECO:0007669"/>
    <property type="project" value="TreeGrafter"/>
</dbReference>
<keyword evidence="2" id="KW-0963">Cytoplasm</keyword>
<dbReference type="EMBL" id="JAACXV010014432">
    <property type="protein sequence ID" value="KAF7267402.1"/>
    <property type="molecule type" value="Genomic_DNA"/>
</dbReference>